<dbReference type="Proteomes" id="UP000326354">
    <property type="component" value="Chromosome"/>
</dbReference>
<dbReference type="RefSeq" id="WP_151967223.1">
    <property type="nucleotide sequence ID" value="NZ_AP019860.1"/>
</dbReference>
<keyword evidence="1" id="KW-0472">Membrane</keyword>
<evidence type="ECO:0000256" key="1">
    <source>
        <dbReference type="SAM" id="Phobius"/>
    </source>
</evidence>
<keyword evidence="1" id="KW-1133">Transmembrane helix</keyword>
<dbReference type="AlphaFoldDB" id="A0A5S9IJH1"/>
<keyword evidence="1" id="KW-0812">Transmembrane</keyword>
<evidence type="ECO:0000313" key="2">
    <source>
        <dbReference type="EMBL" id="BBM82998.1"/>
    </source>
</evidence>
<organism evidence="2 3">
    <name type="scientific">Uabimicrobium amorphum</name>
    <dbReference type="NCBI Taxonomy" id="2596890"/>
    <lineage>
        <taxon>Bacteria</taxon>
        <taxon>Pseudomonadati</taxon>
        <taxon>Planctomycetota</taxon>
        <taxon>Candidatus Uabimicrobiia</taxon>
        <taxon>Candidatus Uabimicrobiales</taxon>
        <taxon>Candidatus Uabimicrobiaceae</taxon>
        <taxon>Candidatus Uabimicrobium</taxon>
    </lineage>
</organism>
<proteinExistence type="predicted"/>
<dbReference type="EMBL" id="AP019860">
    <property type="protein sequence ID" value="BBM82998.1"/>
    <property type="molecule type" value="Genomic_DNA"/>
</dbReference>
<feature type="transmembrane region" description="Helical" evidence="1">
    <location>
        <begin position="236"/>
        <end position="255"/>
    </location>
</feature>
<name>A0A5S9IJH1_UABAM</name>
<evidence type="ECO:0000313" key="3">
    <source>
        <dbReference type="Proteomes" id="UP000326354"/>
    </source>
</evidence>
<dbReference type="KEGG" id="uam:UABAM_01341"/>
<protein>
    <submittedName>
        <fullName evidence="2">Uncharacterized protein</fullName>
    </submittedName>
</protein>
<sequence>MKAHYLHLVKLGITLKYVKKSEVDDLLDQSKGFEYSRLQGNVKKNEWKNMWRIYIENSITSLFVRHGLLDKKLFLVIIDDLIQQGKQKKAISGAMIAVQKNLLCQKIVDRAYHNILSKKIQLPSEIYAAFLKDGFLTDDTNLFGLDFTIEDNEKIEEVAPIEPSVKKDATIIADNSSKDDTQKIHYEPTQDMQENVSPQEDTIAMYKNEINYTQEVCKDLAASTAEFEAVSRPQRFSLAVMITIVLAIPLIYFLWPSDQKPVMPQQIKMLVAEVQRENGNTTKTHWEILKWYQKTTLQFPRDEKLRKEQLQLLNTFLEKALKKRQLYLANAIINEYKISLQTMLRYQLIDKEQLDSTLKPLQTKFNKAIKR</sequence>
<gene>
    <name evidence="2" type="ORF">UABAM_01341</name>
</gene>
<accession>A0A5S9IJH1</accession>
<keyword evidence="3" id="KW-1185">Reference proteome</keyword>
<reference evidence="2 3" key="1">
    <citation type="submission" date="2019-08" db="EMBL/GenBank/DDBJ databases">
        <title>Complete genome sequence of Candidatus Uab amorphum.</title>
        <authorList>
            <person name="Shiratori T."/>
            <person name="Suzuki S."/>
            <person name="Kakizawa Y."/>
            <person name="Ishida K."/>
        </authorList>
    </citation>
    <scope>NUCLEOTIDE SEQUENCE [LARGE SCALE GENOMIC DNA]</scope>
    <source>
        <strain evidence="2 3">SRT547</strain>
    </source>
</reference>